<dbReference type="STRING" id="858640.A3K86_02275"/>
<dbReference type="InterPro" id="IPR036291">
    <property type="entry name" value="NAD(P)-bd_dom_sf"/>
</dbReference>
<dbReference type="InterPro" id="IPR048477">
    <property type="entry name" value="YceM-like_C"/>
</dbReference>
<dbReference type="EMBL" id="LVHF01000012">
    <property type="protein sequence ID" value="OAN17766.1"/>
    <property type="molecule type" value="Genomic_DNA"/>
</dbReference>
<evidence type="ECO:0000259" key="1">
    <source>
        <dbReference type="Pfam" id="PF01408"/>
    </source>
</evidence>
<dbReference type="GO" id="GO:0000166">
    <property type="term" value="F:nucleotide binding"/>
    <property type="evidence" value="ECO:0007669"/>
    <property type="project" value="InterPro"/>
</dbReference>
<dbReference type="Gene3D" id="3.30.360.10">
    <property type="entry name" value="Dihydrodipicolinate Reductase, domain 2"/>
    <property type="match status" value="1"/>
</dbReference>
<organism evidence="3 4">
    <name type="scientific">Photobacterium jeanii</name>
    <dbReference type="NCBI Taxonomy" id="858640"/>
    <lineage>
        <taxon>Bacteria</taxon>
        <taxon>Pseudomonadati</taxon>
        <taxon>Pseudomonadota</taxon>
        <taxon>Gammaproteobacteria</taxon>
        <taxon>Vibrionales</taxon>
        <taxon>Vibrionaceae</taxon>
        <taxon>Photobacterium</taxon>
    </lineage>
</organism>
<dbReference type="InterPro" id="IPR000683">
    <property type="entry name" value="Gfo/Idh/MocA-like_OxRdtase_N"/>
</dbReference>
<keyword evidence="4" id="KW-1185">Reference proteome</keyword>
<name>A0A178KKX2_9GAMM</name>
<dbReference type="PANTHER" id="PTHR43708">
    <property type="entry name" value="CONSERVED EXPRESSED OXIDOREDUCTASE (EUROFUNG)"/>
    <property type="match status" value="1"/>
</dbReference>
<evidence type="ECO:0000313" key="3">
    <source>
        <dbReference type="EMBL" id="OAN17766.1"/>
    </source>
</evidence>
<feature type="domain" description="Gfo/Idh/MocA-like oxidoreductase N-terminal" evidence="1">
    <location>
        <begin position="3"/>
        <end position="121"/>
    </location>
</feature>
<gene>
    <name evidence="3" type="ORF">A3K86_02275</name>
</gene>
<dbReference type="SUPFAM" id="SSF51735">
    <property type="entry name" value="NAD(P)-binding Rossmann-fold domains"/>
    <property type="match status" value="1"/>
</dbReference>
<dbReference type="InterPro" id="IPR051317">
    <property type="entry name" value="Gfo/Idh/MocA_oxidoreduct"/>
</dbReference>
<feature type="domain" description="YceM-like C-terminal" evidence="2">
    <location>
        <begin position="134"/>
        <end position="237"/>
    </location>
</feature>
<evidence type="ECO:0000259" key="2">
    <source>
        <dbReference type="Pfam" id="PF21378"/>
    </source>
</evidence>
<sequence length="309" mass="35930">MTMKIGVIGLGDIAEKAHLPVLTQLPGIELVLCTRNNERLSYLAAKYRIYATCTDYRDLLSHQVDAVMIHTATVSHHEIAQFFLSHQLPVFVDKPLSDNFSDCESLHNLAVQKEVPLFMGFNRRYIPLFNQAMPAYQQGGLTQDKLLSLRWEKHRHNLVGETRTFVFDDFIHPLDSINIEGNVTADQLHIVKQREGDKLARLDVQWQQNETLYHASMHRLHGVTQEVVTANYRNQTFQFDSFVQGRRWSDGEERMLRSPDWTTMLATKGFHEMLEHWLEVVKSGHLEQQVIERNLHSHYLCEQICQRLV</sequence>
<dbReference type="AlphaFoldDB" id="A0A178KKX2"/>
<proteinExistence type="predicted"/>
<reference evidence="3 4" key="1">
    <citation type="submission" date="2016-03" db="EMBL/GenBank/DDBJ databases">
        <title>Photobacterium proteolyticum sp. nov. a protease producing bacterium isolated from ocean sediments of Laizhou Bay.</title>
        <authorList>
            <person name="Li Y."/>
        </authorList>
    </citation>
    <scope>NUCLEOTIDE SEQUENCE [LARGE SCALE GENOMIC DNA]</scope>
    <source>
        <strain evidence="3 4">R-40508</strain>
    </source>
</reference>
<dbReference type="Gene3D" id="3.40.50.720">
    <property type="entry name" value="NAD(P)-binding Rossmann-like Domain"/>
    <property type="match status" value="1"/>
</dbReference>
<dbReference type="SUPFAM" id="SSF55347">
    <property type="entry name" value="Glyceraldehyde-3-phosphate dehydrogenase-like, C-terminal domain"/>
    <property type="match status" value="1"/>
</dbReference>
<dbReference type="PANTHER" id="PTHR43708:SF4">
    <property type="entry name" value="OXIDOREDUCTASE YCEM-RELATED"/>
    <property type="match status" value="1"/>
</dbReference>
<dbReference type="Pfam" id="PF01408">
    <property type="entry name" value="GFO_IDH_MocA"/>
    <property type="match status" value="1"/>
</dbReference>
<protein>
    <submittedName>
        <fullName evidence="3">Oxidoreductase</fullName>
    </submittedName>
</protein>
<dbReference type="Pfam" id="PF21378">
    <property type="entry name" value="YceM-like_C"/>
    <property type="match status" value="1"/>
</dbReference>
<accession>A0A178KKX2</accession>
<dbReference type="Proteomes" id="UP000078503">
    <property type="component" value="Unassembled WGS sequence"/>
</dbReference>
<evidence type="ECO:0000313" key="4">
    <source>
        <dbReference type="Proteomes" id="UP000078503"/>
    </source>
</evidence>
<comment type="caution">
    <text evidence="3">The sequence shown here is derived from an EMBL/GenBank/DDBJ whole genome shotgun (WGS) entry which is preliminary data.</text>
</comment>